<sequence length="148" mass="16886">MKTSQVTDYQVDDKVKKLAKERGVSFSEVCRKIGMTDTGLSGSLKKGSLKLQTLIDLSNYFGVPLNYFVTNTNDFSNDQNSDGGTYKVELINQLQARLEDALKDKEFYRELLSKSYLGKPEESDYAISDNIIKVEFWKQYKNPALINF</sequence>
<dbReference type="RefSeq" id="WP_092011364.1">
    <property type="nucleotide sequence ID" value="NZ_FOXH01000001.1"/>
</dbReference>
<protein>
    <recommendedName>
        <fullName evidence="1">HTH cro/C1-type domain-containing protein</fullName>
    </recommendedName>
</protein>
<dbReference type="InterPro" id="IPR010982">
    <property type="entry name" value="Lambda_DNA-bd_dom_sf"/>
</dbReference>
<evidence type="ECO:0000313" key="2">
    <source>
        <dbReference type="EMBL" id="SFP12700.1"/>
    </source>
</evidence>
<gene>
    <name evidence="2" type="ORF">SAMN04515674_101436</name>
</gene>
<dbReference type="EMBL" id="FOXH01000001">
    <property type="protein sequence ID" value="SFP12700.1"/>
    <property type="molecule type" value="Genomic_DNA"/>
</dbReference>
<evidence type="ECO:0000259" key="1">
    <source>
        <dbReference type="PROSITE" id="PS50943"/>
    </source>
</evidence>
<dbReference type="PROSITE" id="PS50943">
    <property type="entry name" value="HTH_CROC1"/>
    <property type="match status" value="1"/>
</dbReference>
<dbReference type="AlphaFoldDB" id="A0A1I5MT83"/>
<organism evidence="2 3">
    <name type="scientific">Pseudarcicella hirudinis</name>
    <dbReference type="NCBI Taxonomy" id="1079859"/>
    <lineage>
        <taxon>Bacteria</taxon>
        <taxon>Pseudomonadati</taxon>
        <taxon>Bacteroidota</taxon>
        <taxon>Cytophagia</taxon>
        <taxon>Cytophagales</taxon>
        <taxon>Flectobacillaceae</taxon>
        <taxon>Pseudarcicella</taxon>
    </lineage>
</organism>
<dbReference type="SUPFAM" id="SSF47413">
    <property type="entry name" value="lambda repressor-like DNA-binding domains"/>
    <property type="match status" value="1"/>
</dbReference>
<name>A0A1I5MT83_9BACT</name>
<keyword evidence="3" id="KW-1185">Reference proteome</keyword>
<feature type="domain" description="HTH cro/C1-type" evidence="1">
    <location>
        <begin position="15"/>
        <end position="68"/>
    </location>
</feature>
<dbReference type="Proteomes" id="UP000199306">
    <property type="component" value="Unassembled WGS sequence"/>
</dbReference>
<dbReference type="InterPro" id="IPR001387">
    <property type="entry name" value="Cro/C1-type_HTH"/>
</dbReference>
<accession>A0A1I5MT83</accession>
<proteinExistence type="predicted"/>
<dbReference type="Gene3D" id="1.10.260.40">
    <property type="entry name" value="lambda repressor-like DNA-binding domains"/>
    <property type="match status" value="1"/>
</dbReference>
<dbReference type="CDD" id="cd00093">
    <property type="entry name" value="HTH_XRE"/>
    <property type="match status" value="1"/>
</dbReference>
<reference evidence="2 3" key="1">
    <citation type="submission" date="2016-10" db="EMBL/GenBank/DDBJ databases">
        <authorList>
            <person name="de Groot N.N."/>
        </authorList>
    </citation>
    <scope>NUCLEOTIDE SEQUENCE [LARGE SCALE GENOMIC DNA]</scope>
    <source>
        <strain evidence="3">E92,LMG 26720,CCM 7988</strain>
    </source>
</reference>
<dbReference type="GO" id="GO:0003677">
    <property type="term" value="F:DNA binding"/>
    <property type="evidence" value="ECO:0007669"/>
    <property type="project" value="InterPro"/>
</dbReference>
<evidence type="ECO:0000313" key="3">
    <source>
        <dbReference type="Proteomes" id="UP000199306"/>
    </source>
</evidence>